<evidence type="ECO:0000256" key="1">
    <source>
        <dbReference type="ARBA" id="ARBA00022842"/>
    </source>
</evidence>
<dbReference type="SUPFAM" id="SSF48576">
    <property type="entry name" value="Terpenoid synthases"/>
    <property type="match status" value="1"/>
</dbReference>
<gene>
    <name evidence="2" type="ORF">ILEXP_LOCUS17288</name>
    <name evidence="3" type="ORF">ILEXP_LOCUS57568</name>
</gene>
<accession>A0ABC8RWA0</accession>
<evidence type="ECO:0000313" key="3">
    <source>
        <dbReference type="EMBL" id="CAK9187060.1"/>
    </source>
</evidence>
<dbReference type="EMBL" id="CAUOFW020009791">
    <property type="protein sequence ID" value="CAK9187060.1"/>
    <property type="molecule type" value="Genomic_DNA"/>
</dbReference>
<dbReference type="EMBL" id="CAUOFW020001854">
    <property type="protein sequence ID" value="CAK9149255.1"/>
    <property type="molecule type" value="Genomic_DNA"/>
</dbReference>
<dbReference type="InterPro" id="IPR036965">
    <property type="entry name" value="Terpene_synth_N_sf"/>
</dbReference>
<dbReference type="InterPro" id="IPR008930">
    <property type="entry name" value="Terpenoid_cyclase/PrenylTrfase"/>
</dbReference>
<organism evidence="2 4">
    <name type="scientific">Ilex paraguariensis</name>
    <name type="common">yerba mate</name>
    <dbReference type="NCBI Taxonomy" id="185542"/>
    <lineage>
        <taxon>Eukaryota</taxon>
        <taxon>Viridiplantae</taxon>
        <taxon>Streptophyta</taxon>
        <taxon>Embryophyta</taxon>
        <taxon>Tracheophyta</taxon>
        <taxon>Spermatophyta</taxon>
        <taxon>Magnoliopsida</taxon>
        <taxon>eudicotyledons</taxon>
        <taxon>Gunneridae</taxon>
        <taxon>Pentapetalae</taxon>
        <taxon>asterids</taxon>
        <taxon>campanulids</taxon>
        <taxon>Aquifoliales</taxon>
        <taxon>Aquifoliaceae</taxon>
        <taxon>Ilex</taxon>
    </lineage>
</organism>
<reference evidence="2 4" key="1">
    <citation type="submission" date="2024-02" db="EMBL/GenBank/DDBJ databases">
        <authorList>
            <person name="Vignale AGUSTIN F."/>
            <person name="Sosa J E."/>
            <person name="Modenutti C."/>
        </authorList>
    </citation>
    <scope>NUCLEOTIDE SEQUENCE [LARGE SCALE GENOMIC DNA]</scope>
</reference>
<dbReference type="SUPFAM" id="SSF48239">
    <property type="entry name" value="Terpenoid cyclases/Protein prenyltransferases"/>
    <property type="match status" value="1"/>
</dbReference>
<dbReference type="AlphaFoldDB" id="A0ABC8RWA0"/>
<dbReference type="Proteomes" id="UP001642360">
    <property type="component" value="Unassembled WGS sequence"/>
</dbReference>
<keyword evidence="1" id="KW-0460">Magnesium</keyword>
<dbReference type="Gene3D" id="1.50.10.130">
    <property type="entry name" value="Terpene synthase, N-terminal domain"/>
    <property type="match status" value="2"/>
</dbReference>
<name>A0ABC8RWA0_9AQUA</name>
<dbReference type="InterPro" id="IPR008949">
    <property type="entry name" value="Isoprenoid_synthase_dom_sf"/>
</dbReference>
<protein>
    <recommendedName>
        <fullName evidence="5">Terpene synthase N-terminal domain-containing protein</fullName>
    </recommendedName>
</protein>
<evidence type="ECO:0000313" key="2">
    <source>
        <dbReference type="EMBL" id="CAK9149255.1"/>
    </source>
</evidence>
<comment type="caution">
    <text evidence="2">The sequence shown here is derived from an EMBL/GenBank/DDBJ whole genome shotgun (WGS) entry which is preliminary data.</text>
</comment>
<dbReference type="PANTHER" id="PTHR31225:SF137">
    <property type="entry name" value="TERPENE SYNTHASE 11-RELATED"/>
    <property type="match status" value="1"/>
</dbReference>
<sequence length="92" mass="10746">MDKNGEFKELLSEDTLGMLSLYEASYLGVKGEDVLQSLELPRHLRMARLEARRYIEEYSRESDHNSTLLELAKLEYNQVQSLHQMELAEVSR</sequence>
<evidence type="ECO:0000313" key="4">
    <source>
        <dbReference type="Proteomes" id="UP001642360"/>
    </source>
</evidence>
<dbReference type="InterPro" id="IPR050148">
    <property type="entry name" value="Terpene_synthase-like"/>
</dbReference>
<evidence type="ECO:0008006" key="5">
    <source>
        <dbReference type="Google" id="ProtNLM"/>
    </source>
</evidence>
<proteinExistence type="predicted"/>
<dbReference type="Gene3D" id="1.10.600.10">
    <property type="entry name" value="Farnesyl Diphosphate Synthase"/>
    <property type="match status" value="1"/>
</dbReference>
<dbReference type="PANTHER" id="PTHR31225">
    <property type="entry name" value="OS04G0344100 PROTEIN-RELATED"/>
    <property type="match status" value="1"/>
</dbReference>
<keyword evidence="4" id="KW-1185">Reference proteome</keyword>